<reference evidence="4 5" key="1">
    <citation type="journal article" date="2020" name="Cell">
        <title>Large-Scale Comparative Analyses of Tick Genomes Elucidate Their Genetic Diversity and Vector Capacities.</title>
        <authorList>
            <consortium name="Tick Genome and Microbiome Consortium (TIGMIC)"/>
            <person name="Jia N."/>
            <person name="Wang J."/>
            <person name="Shi W."/>
            <person name="Du L."/>
            <person name="Sun Y."/>
            <person name="Zhan W."/>
            <person name="Jiang J.F."/>
            <person name="Wang Q."/>
            <person name="Zhang B."/>
            <person name="Ji P."/>
            <person name="Bell-Sakyi L."/>
            <person name="Cui X.M."/>
            <person name="Yuan T.T."/>
            <person name="Jiang B.G."/>
            <person name="Yang W.F."/>
            <person name="Lam T.T."/>
            <person name="Chang Q.C."/>
            <person name="Ding S.J."/>
            <person name="Wang X.J."/>
            <person name="Zhu J.G."/>
            <person name="Ruan X.D."/>
            <person name="Zhao L."/>
            <person name="Wei J.T."/>
            <person name="Ye R.Z."/>
            <person name="Que T.C."/>
            <person name="Du C.H."/>
            <person name="Zhou Y.H."/>
            <person name="Cheng J.X."/>
            <person name="Dai P.F."/>
            <person name="Guo W.B."/>
            <person name="Han X.H."/>
            <person name="Huang E.J."/>
            <person name="Li L.F."/>
            <person name="Wei W."/>
            <person name="Gao Y.C."/>
            <person name="Liu J.Z."/>
            <person name="Shao H.Z."/>
            <person name="Wang X."/>
            <person name="Wang C.C."/>
            <person name="Yang T.C."/>
            <person name="Huo Q.B."/>
            <person name="Li W."/>
            <person name="Chen H.Y."/>
            <person name="Chen S.E."/>
            <person name="Zhou L.G."/>
            <person name="Ni X.B."/>
            <person name="Tian J.H."/>
            <person name="Sheng Y."/>
            <person name="Liu T."/>
            <person name="Pan Y.S."/>
            <person name="Xia L.Y."/>
            <person name="Li J."/>
            <person name="Zhao F."/>
            <person name="Cao W.C."/>
        </authorList>
    </citation>
    <scope>NUCLEOTIDE SEQUENCE [LARGE SCALE GENOMIC DNA]</scope>
    <source>
        <strain evidence="4">HaeL-2018</strain>
    </source>
</reference>
<keyword evidence="1" id="KW-0227">DNA damage</keyword>
<keyword evidence="1" id="KW-0234">DNA repair</keyword>
<dbReference type="GO" id="GO:0043139">
    <property type="term" value="F:5'-3' DNA helicase activity"/>
    <property type="evidence" value="ECO:0007669"/>
    <property type="project" value="UniProtKB-EC"/>
</dbReference>
<dbReference type="GO" id="GO:0006310">
    <property type="term" value="P:DNA recombination"/>
    <property type="evidence" value="ECO:0007669"/>
    <property type="project" value="UniProtKB-KW"/>
</dbReference>
<dbReference type="OrthoDB" id="6508477at2759"/>
<feature type="domain" description="DNA helicase Pif1-like DEAD-box helicase" evidence="3">
    <location>
        <begin position="98"/>
        <end position="221"/>
    </location>
</feature>
<organism evidence="4 5">
    <name type="scientific">Haemaphysalis longicornis</name>
    <name type="common">Bush tick</name>
    <dbReference type="NCBI Taxonomy" id="44386"/>
    <lineage>
        <taxon>Eukaryota</taxon>
        <taxon>Metazoa</taxon>
        <taxon>Ecdysozoa</taxon>
        <taxon>Arthropoda</taxon>
        <taxon>Chelicerata</taxon>
        <taxon>Arachnida</taxon>
        <taxon>Acari</taxon>
        <taxon>Parasitiformes</taxon>
        <taxon>Ixodida</taxon>
        <taxon>Ixodoidea</taxon>
        <taxon>Ixodidae</taxon>
        <taxon>Haemaphysalinae</taxon>
        <taxon>Haemaphysalis</taxon>
    </lineage>
</organism>
<evidence type="ECO:0000256" key="2">
    <source>
        <dbReference type="SAM" id="MobiDB-lite"/>
    </source>
</evidence>
<dbReference type="Pfam" id="PF05970">
    <property type="entry name" value="PIF1"/>
    <property type="match status" value="1"/>
</dbReference>
<dbReference type="VEuPathDB" id="VectorBase:HLOH_043012"/>
<dbReference type="PANTHER" id="PTHR47642:SF5">
    <property type="entry name" value="ATP-DEPENDENT DNA HELICASE"/>
    <property type="match status" value="1"/>
</dbReference>
<comment type="catalytic activity">
    <reaction evidence="1">
        <text>ATP + H2O = ADP + phosphate + H(+)</text>
        <dbReference type="Rhea" id="RHEA:13065"/>
        <dbReference type="ChEBI" id="CHEBI:15377"/>
        <dbReference type="ChEBI" id="CHEBI:15378"/>
        <dbReference type="ChEBI" id="CHEBI:30616"/>
        <dbReference type="ChEBI" id="CHEBI:43474"/>
        <dbReference type="ChEBI" id="CHEBI:456216"/>
        <dbReference type="EC" id="5.6.2.3"/>
    </reaction>
</comment>
<dbReference type="Proteomes" id="UP000821853">
    <property type="component" value="Chromosome 10"/>
</dbReference>
<dbReference type="GO" id="GO:0005524">
    <property type="term" value="F:ATP binding"/>
    <property type="evidence" value="ECO:0007669"/>
    <property type="project" value="UniProtKB-KW"/>
</dbReference>
<protein>
    <recommendedName>
        <fullName evidence="1">ATP-dependent DNA helicase</fullName>
        <ecNumber evidence="1">5.6.2.3</ecNumber>
    </recommendedName>
</protein>
<keyword evidence="5" id="KW-1185">Reference proteome</keyword>
<keyword evidence="1" id="KW-0547">Nucleotide-binding</keyword>
<gene>
    <name evidence="4" type="ORF">HPB48_023158</name>
</gene>
<evidence type="ECO:0000313" key="4">
    <source>
        <dbReference type="EMBL" id="KAH9363807.1"/>
    </source>
</evidence>
<keyword evidence="1" id="KW-0378">Hydrolase</keyword>
<accession>A0A9J6FLV8</accession>
<sequence length="235" mass="25408">MSATGNAAGDATFNASVNASVSTADSAAEKRAQQEEQEQEGAVPPPAVIVHPEHADADLIRSQNLVRLIKRASPCVAVRKRQDIMNRDDYYNWMRMTNAVQHELLREIIHRQTTPSAPPLRVFFNGPAGCGKTFVLRLAMNLYNQYSNTGNNTAYNAFVICASTGKAAVAVGGTTVHTAFKLSRKTTAPNRDGGLSASDLNTFRVAFRNVKCVIVDEMVVFNVPSGMARGHSGRG</sequence>
<name>A0A9J6FLV8_HAELO</name>
<evidence type="ECO:0000313" key="5">
    <source>
        <dbReference type="Proteomes" id="UP000821853"/>
    </source>
</evidence>
<dbReference type="GO" id="GO:0006281">
    <property type="term" value="P:DNA repair"/>
    <property type="evidence" value="ECO:0007669"/>
    <property type="project" value="UniProtKB-KW"/>
</dbReference>
<comment type="similarity">
    <text evidence="1">Belongs to the helicase family.</text>
</comment>
<dbReference type="InterPro" id="IPR027417">
    <property type="entry name" value="P-loop_NTPase"/>
</dbReference>
<dbReference type="InterPro" id="IPR051055">
    <property type="entry name" value="PIF1_helicase"/>
</dbReference>
<dbReference type="GO" id="GO:0016787">
    <property type="term" value="F:hydrolase activity"/>
    <property type="evidence" value="ECO:0007669"/>
    <property type="project" value="UniProtKB-KW"/>
</dbReference>
<comment type="cofactor">
    <cofactor evidence="1">
        <name>Mg(2+)</name>
        <dbReference type="ChEBI" id="CHEBI:18420"/>
    </cofactor>
</comment>
<keyword evidence="1" id="KW-0067">ATP-binding</keyword>
<dbReference type="SUPFAM" id="SSF52540">
    <property type="entry name" value="P-loop containing nucleoside triphosphate hydrolases"/>
    <property type="match status" value="1"/>
</dbReference>
<evidence type="ECO:0000259" key="3">
    <source>
        <dbReference type="Pfam" id="PF05970"/>
    </source>
</evidence>
<feature type="compositionally biased region" description="Polar residues" evidence="2">
    <location>
        <begin position="13"/>
        <end position="25"/>
    </location>
</feature>
<dbReference type="Gene3D" id="3.40.50.300">
    <property type="entry name" value="P-loop containing nucleotide triphosphate hydrolases"/>
    <property type="match status" value="1"/>
</dbReference>
<dbReference type="InterPro" id="IPR010285">
    <property type="entry name" value="DNA_helicase_pif1-like_DEAD"/>
</dbReference>
<dbReference type="PANTHER" id="PTHR47642">
    <property type="entry name" value="ATP-DEPENDENT DNA HELICASE"/>
    <property type="match status" value="1"/>
</dbReference>
<keyword evidence="1" id="KW-0347">Helicase</keyword>
<dbReference type="AlphaFoldDB" id="A0A9J6FLV8"/>
<evidence type="ECO:0000256" key="1">
    <source>
        <dbReference type="RuleBase" id="RU363044"/>
    </source>
</evidence>
<proteinExistence type="inferred from homology"/>
<dbReference type="GO" id="GO:0000723">
    <property type="term" value="P:telomere maintenance"/>
    <property type="evidence" value="ECO:0007669"/>
    <property type="project" value="InterPro"/>
</dbReference>
<feature type="region of interest" description="Disordered" evidence="2">
    <location>
        <begin position="1"/>
        <end position="46"/>
    </location>
</feature>
<dbReference type="EC" id="5.6.2.3" evidence="1"/>
<dbReference type="EMBL" id="JABSTR010000002">
    <property type="protein sequence ID" value="KAH9363807.1"/>
    <property type="molecule type" value="Genomic_DNA"/>
</dbReference>
<keyword evidence="1" id="KW-0233">DNA recombination</keyword>
<comment type="caution">
    <text evidence="4">The sequence shown here is derived from an EMBL/GenBank/DDBJ whole genome shotgun (WGS) entry which is preliminary data.</text>
</comment>